<dbReference type="FunFam" id="3.40.630.10:FF:000084">
    <property type="entry name" value="Carboxypeptidase B2"/>
    <property type="match status" value="1"/>
</dbReference>
<organism evidence="12 13">
    <name type="scientific">Allacma fusca</name>
    <dbReference type="NCBI Taxonomy" id="39272"/>
    <lineage>
        <taxon>Eukaryota</taxon>
        <taxon>Metazoa</taxon>
        <taxon>Ecdysozoa</taxon>
        <taxon>Arthropoda</taxon>
        <taxon>Hexapoda</taxon>
        <taxon>Collembola</taxon>
        <taxon>Symphypleona</taxon>
        <taxon>Sminthuridae</taxon>
        <taxon>Allacma</taxon>
    </lineage>
</organism>
<evidence type="ECO:0000256" key="2">
    <source>
        <dbReference type="ARBA" id="ARBA00005988"/>
    </source>
</evidence>
<dbReference type="EMBL" id="CAJVCH010417098">
    <property type="protein sequence ID" value="CAG7818292.1"/>
    <property type="molecule type" value="Genomic_DNA"/>
</dbReference>
<comment type="similarity">
    <text evidence="2 10">Belongs to the peptidase M14 family.</text>
</comment>
<dbReference type="SMART" id="SM00631">
    <property type="entry name" value="Zn_pept"/>
    <property type="match status" value="1"/>
</dbReference>
<comment type="cofactor">
    <cofactor evidence="1">
        <name>Zn(2+)</name>
        <dbReference type="ChEBI" id="CHEBI:29105"/>
    </cofactor>
</comment>
<comment type="caution">
    <text evidence="12">The sequence shown here is derived from an EMBL/GenBank/DDBJ whole genome shotgun (WGS) entry which is preliminary data.</text>
</comment>
<evidence type="ECO:0000256" key="8">
    <source>
        <dbReference type="ARBA" id="ARBA00022833"/>
    </source>
</evidence>
<evidence type="ECO:0000256" key="10">
    <source>
        <dbReference type="PROSITE-ProRule" id="PRU01379"/>
    </source>
</evidence>
<proteinExistence type="inferred from homology"/>
<dbReference type="PANTHER" id="PTHR11705:SF153">
    <property type="entry name" value="ZINC CARBOXYPEPTIDASE A 1-LIKE PROTEIN"/>
    <property type="match status" value="1"/>
</dbReference>
<dbReference type="GO" id="GO:0004181">
    <property type="term" value="F:metallocarboxypeptidase activity"/>
    <property type="evidence" value="ECO:0007669"/>
    <property type="project" value="InterPro"/>
</dbReference>
<dbReference type="GO" id="GO:0005615">
    <property type="term" value="C:extracellular space"/>
    <property type="evidence" value="ECO:0007669"/>
    <property type="project" value="TreeGrafter"/>
</dbReference>
<evidence type="ECO:0000256" key="9">
    <source>
        <dbReference type="ARBA" id="ARBA00023049"/>
    </source>
</evidence>
<keyword evidence="4" id="KW-0645">Protease</keyword>
<feature type="non-terminal residue" evidence="12">
    <location>
        <position position="1"/>
    </location>
</feature>
<keyword evidence="9" id="KW-0482">Metalloprotease</keyword>
<dbReference type="AlphaFoldDB" id="A0A8J2PCK6"/>
<dbReference type="InterPro" id="IPR000834">
    <property type="entry name" value="Peptidase_M14"/>
</dbReference>
<accession>A0A8J2PCK6</accession>
<dbReference type="OrthoDB" id="3626597at2759"/>
<evidence type="ECO:0000313" key="12">
    <source>
        <dbReference type="EMBL" id="CAG7818292.1"/>
    </source>
</evidence>
<dbReference type="Proteomes" id="UP000708208">
    <property type="component" value="Unassembled WGS sequence"/>
</dbReference>
<dbReference type="PANTHER" id="PTHR11705">
    <property type="entry name" value="PROTEASE FAMILY M14 CARBOXYPEPTIDASE A,B"/>
    <property type="match status" value="1"/>
</dbReference>
<protein>
    <recommendedName>
        <fullName evidence="11">Peptidase M14 domain-containing protein</fullName>
    </recommendedName>
</protein>
<sequence length="208" mass="22972">MWRKTRSNGTCKGADANRNFGFHFRDGGSSTNPCSDTYSGSVAFSEAETAAVRDFITSISKDLVAYISLHSYSQYILLPFGHNNRRIPQYDAYMNLGRRIAQATAARFGTQFTPGNIVDLLYVASGGSMDWVKGIHNVNLTLTYEMRDQGRYGFILPDTQIVPSSQEFLDGIAVAVAELRTGIVTPDLPPDTFQFAPQRPAYKPSIVP</sequence>
<gene>
    <name evidence="12" type="ORF">AFUS01_LOCUS28805</name>
</gene>
<dbReference type="PROSITE" id="PS52035">
    <property type="entry name" value="PEPTIDASE_M14"/>
    <property type="match status" value="1"/>
</dbReference>
<keyword evidence="5" id="KW-0479">Metal-binding</keyword>
<evidence type="ECO:0000256" key="5">
    <source>
        <dbReference type="ARBA" id="ARBA00022723"/>
    </source>
</evidence>
<evidence type="ECO:0000313" key="13">
    <source>
        <dbReference type="Proteomes" id="UP000708208"/>
    </source>
</evidence>
<feature type="active site" description="Proton donor/acceptor" evidence="10">
    <location>
        <position position="145"/>
    </location>
</feature>
<feature type="domain" description="Peptidase M14" evidence="11">
    <location>
        <begin position="1"/>
        <end position="179"/>
    </location>
</feature>
<reference evidence="12" key="1">
    <citation type="submission" date="2021-06" db="EMBL/GenBank/DDBJ databases">
        <authorList>
            <person name="Hodson N. C."/>
            <person name="Mongue J. A."/>
            <person name="Jaron S. K."/>
        </authorList>
    </citation>
    <scope>NUCLEOTIDE SEQUENCE</scope>
</reference>
<keyword evidence="8" id="KW-0862">Zinc</keyword>
<evidence type="ECO:0000256" key="6">
    <source>
        <dbReference type="ARBA" id="ARBA00022729"/>
    </source>
</evidence>
<evidence type="ECO:0000256" key="3">
    <source>
        <dbReference type="ARBA" id="ARBA00022645"/>
    </source>
</evidence>
<dbReference type="GO" id="GO:0008270">
    <property type="term" value="F:zinc ion binding"/>
    <property type="evidence" value="ECO:0007669"/>
    <property type="project" value="InterPro"/>
</dbReference>
<evidence type="ECO:0000256" key="7">
    <source>
        <dbReference type="ARBA" id="ARBA00022801"/>
    </source>
</evidence>
<keyword evidence="3" id="KW-0121">Carboxypeptidase</keyword>
<dbReference type="GO" id="GO:0006508">
    <property type="term" value="P:proteolysis"/>
    <property type="evidence" value="ECO:0007669"/>
    <property type="project" value="UniProtKB-KW"/>
</dbReference>
<keyword evidence="13" id="KW-1185">Reference proteome</keyword>
<evidence type="ECO:0000259" key="11">
    <source>
        <dbReference type="PROSITE" id="PS52035"/>
    </source>
</evidence>
<evidence type="ECO:0000256" key="1">
    <source>
        <dbReference type="ARBA" id="ARBA00001947"/>
    </source>
</evidence>
<keyword evidence="6" id="KW-0732">Signal</keyword>
<dbReference type="Pfam" id="PF00246">
    <property type="entry name" value="Peptidase_M14"/>
    <property type="match status" value="1"/>
</dbReference>
<evidence type="ECO:0000256" key="4">
    <source>
        <dbReference type="ARBA" id="ARBA00022670"/>
    </source>
</evidence>
<keyword evidence="7" id="KW-0378">Hydrolase</keyword>
<name>A0A8J2PCK6_9HEXA</name>